<feature type="region of interest" description="Disordered" evidence="1">
    <location>
        <begin position="1"/>
        <end position="48"/>
    </location>
</feature>
<dbReference type="Proteomes" id="UP000481858">
    <property type="component" value="Unassembled WGS sequence"/>
</dbReference>
<dbReference type="AlphaFoldDB" id="A0A7C8MWM1"/>
<comment type="caution">
    <text evidence="2">The sequence shown here is derived from an EMBL/GenBank/DDBJ whole genome shotgun (WGS) entry which is preliminary data.</text>
</comment>
<feature type="compositionally biased region" description="Polar residues" evidence="1">
    <location>
        <begin position="172"/>
        <end position="185"/>
    </location>
</feature>
<feature type="region of interest" description="Disordered" evidence="1">
    <location>
        <begin position="489"/>
        <end position="531"/>
    </location>
</feature>
<dbReference type="OrthoDB" id="5336565at2759"/>
<feature type="region of interest" description="Disordered" evidence="1">
    <location>
        <begin position="62"/>
        <end position="113"/>
    </location>
</feature>
<proteinExistence type="predicted"/>
<feature type="compositionally biased region" description="Low complexity" evidence="1">
    <location>
        <begin position="65"/>
        <end position="78"/>
    </location>
</feature>
<gene>
    <name evidence="2" type="ORF">GQX73_g433</name>
</gene>
<evidence type="ECO:0000313" key="3">
    <source>
        <dbReference type="Proteomes" id="UP000481858"/>
    </source>
</evidence>
<dbReference type="InParanoid" id="A0A7C8MWM1"/>
<reference evidence="2 3" key="1">
    <citation type="submission" date="2019-12" db="EMBL/GenBank/DDBJ databases">
        <title>Draft genome sequence of the ascomycete Xylaria multiplex DSM 110363.</title>
        <authorList>
            <person name="Buettner E."/>
            <person name="Kellner H."/>
        </authorList>
    </citation>
    <scope>NUCLEOTIDE SEQUENCE [LARGE SCALE GENOMIC DNA]</scope>
    <source>
        <strain evidence="2 3">DSM 110363</strain>
    </source>
</reference>
<sequence length="531" mass="58721">MHDTNSSICRIDSSKRRLPSDTTTEPSPKRQKHAFPTRPPPAFWDNLSEVPLTKSALRELDRRNTAASSPTAAPTLRPSPRPSRRPITRRTAREQKAARISIQPATQYLGPPSQAELRQIRSFARQGGPDLSDLRAHHYEPTVVTSPSGMSSRLSSLGRRKRGSASSSKSALTPQTSQTNTTKSISPYDRAFQQHLLDHNIFPDDYEYPDGTVPPEPSNLDDILRVLAKRRPSLSPSRFSDSDFRRFKRADTHASKEWQVISTVIPIIEGEVRDSKCVSGQIPFTNLDHLTDRPLVPGNPDRYYGARPEQLNRQVRTELSKQIVPSTQHDLPIAPNFFLAVKGPGGSLEVAERQAFYDGALGARGIRSLQTYGDAELDSDNNASTITSIYHRGTLKLYASHTLSPAIPGTSGGYMSTQIKAYALTGDADAFRTGAAAYRNARDWTRQMRDEAIKKANESLMQDEQSQLAPPDDLALSFTSSQRTLTQFRLDSNTASSPGDSDTSADKLALEAPSAKRTRRYEQPVDTDPAL</sequence>
<organism evidence="2 3">
    <name type="scientific">Xylaria multiplex</name>
    <dbReference type="NCBI Taxonomy" id="323545"/>
    <lineage>
        <taxon>Eukaryota</taxon>
        <taxon>Fungi</taxon>
        <taxon>Dikarya</taxon>
        <taxon>Ascomycota</taxon>
        <taxon>Pezizomycotina</taxon>
        <taxon>Sordariomycetes</taxon>
        <taxon>Xylariomycetidae</taxon>
        <taxon>Xylariales</taxon>
        <taxon>Xylariaceae</taxon>
        <taxon>Xylaria</taxon>
    </lineage>
</organism>
<dbReference type="EMBL" id="WUBL01000002">
    <property type="protein sequence ID" value="KAF2973210.1"/>
    <property type="molecule type" value="Genomic_DNA"/>
</dbReference>
<evidence type="ECO:0000313" key="2">
    <source>
        <dbReference type="EMBL" id="KAF2973210.1"/>
    </source>
</evidence>
<feature type="compositionally biased region" description="Polar residues" evidence="1">
    <location>
        <begin position="489"/>
        <end position="502"/>
    </location>
</feature>
<accession>A0A7C8MWM1</accession>
<keyword evidence="3" id="KW-1185">Reference proteome</keyword>
<name>A0A7C8MWM1_9PEZI</name>
<feature type="region of interest" description="Disordered" evidence="1">
    <location>
        <begin position="139"/>
        <end position="185"/>
    </location>
</feature>
<evidence type="ECO:0000256" key="1">
    <source>
        <dbReference type="SAM" id="MobiDB-lite"/>
    </source>
</evidence>
<protein>
    <submittedName>
        <fullName evidence="2">Uncharacterized protein</fullName>
    </submittedName>
</protein>